<sequence length="160" mass="17738">MELSKSYVSKSGDSVEHYRVDVMDIRASAGPGVIVTGDYIETITAVEFTTEQARQLFGGRISEVIKMITISGDSMAGTINPGDQAFVDVSVNAFNGDGVYVFVFGNTLHVKRLQMMKDKLAVLSDNEKYKPWFIEAGDEDQFHIVAQVLIGQTVEYRRFA</sequence>
<reference evidence="5 6" key="1">
    <citation type="submission" date="2016-09" db="EMBL/GenBank/DDBJ databases">
        <authorList>
            <person name="Reverchon S."/>
            <person name="Nasser W."/>
            <person name="Leonard S."/>
            <person name="Brochier C."/>
            <person name="Duprey A."/>
        </authorList>
    </citation>
    <scope>NUCLEOTIDE SEQUENCE [LARGE SCALE GENOMIC DNA]</scope>
    <source>
        <strain evidence="5 6">174/2</strain>
    </source>
</reference>
<dbReference type="SUPFAM" id="SSF51306">
    <property type="entry name" value="LexA/Signal peptidase"/>
    <property type="match status" value="1"/>
</dbReference>
<dbReference type="GO" id="GO:0003677">
    <property type="term" value="F:DNA binding"/>
    <property type="evidence" value="ECO:0007669"/>
    <property type="project" value="UniProtKB-KW"/>
</dbReference>
<dbReference type="CDD" id="cd06529">
    <property type="entry name" value="S24_LexA-like"/>
    <property type="match status" value="1"/>
</dbReference>
<evidence type="ECO:0000313" key="5">
    <source>
        <dbReference type="EMBL" id="SLM63523.1"/>
    </source>
</evidence>
<keyword evidence="1" id="KW-0805">Transcription regulation</keyword>
<dbReference type="PANTHER" id="PTHR40661:SF3">
    <property type="entry name" value="FELS-1 PROPHAGE TRANSCRIPTIONAL REGULATOR"/>
    <property type="match status" value="1"/>
</dbReference>
<dbReference type="Proteomes" id="UP000294820">
    <property type="component" value="Chromosome 1"/>
</dbReference>
<gene>
    <name evidence="5" type="ORF">DAQ1742_02650</name>
</gene>
<evidence type="ECO:0000256" key="3">
    <source>
        <dbReference type="ARBA" id="ARBA00023163"/>
    </source>
</evidence>
<evidence type="ECO:0000259" key="4">
    <source>
        <dbReference type="Pfam" id="PF00717"/>
    </source>
</evidence>
<feature type="domain" description="Peptidase S24/S26A/S26B/S26C" evidence="4">
    <location>
        <begin position="27"/>
        <end position="148"/>
    </location>
</feature>
<name>A0A375ABS7_9GAMM</name>
<dbReference type="PANTHER" id="PTHR40661">
    <property type="match status" value="1"/>
</dbReference>
<keyword evidence="2" id="KW-0238">DNA-binding</keyword>
<accession>A0A375ABS7</accession>
<keyword evidence="6" id="KW-1185">Reference proteome</keyword>
<dbReference type="KEGG" id="daq:DAQ1742_02650"/>
<keyword evidence="3" id="KW-0804">Transcription</keyword>
<proteinExistence type="predicted"/>
<dbReference type="EMBL" id="LT615367">
    <property type="protein sequence ID" value="SLM63523.1"/>
    <property type="molecule type" value="Genomic_DNA"/>
</dbReference>
<evidence type="ECO:0000256" key="1">
    <source>
        <dbReference type="ARBA" id="ARBA00023015"/>
    </source>
</evidence>
<dbReference type="InterPro" id="IPR036286">
    <property type="entry name" value="LexA/Signal_pep-like_sf"/>
</dbReference>
<organism evidence="5 6">
    <name type="scientific">Dickeya aquatica</name>
    <dbReference type="NCBI Taxonomy" id="1401087"/>
    <lineage>
        <taxon>Bacteria</taxon>
        <taxon>Pseudomonadati</taxon>
        <taxon>Pseudomonadota</taxon>
        <taxon>Gammaproteobacteria</taxon>
        <taxon>Enterobacterales</taxon>
        <taxon>Pectobacteriaceae</taxon>
        <taxon>Dickeya</taxon>
    </lineage>
</organism>
<dbReference type="AlphaFoldDB" id="A0A375ABS7"/>
<dbReference type="Gene3D" id="2.10.109.10">
    <property type="entry name" value="Umud Fragment, subunit A"/>
    <property type="match status" value="1"/>
</dbReference>
<protein>
    <submittedName>
        <fullName evidence="5">Phage repressor</fullName>
    </submittedName>
</protein>
<evidence type="ECO:0000313" key="6">
    <source>
        <dbReference type="Proteomes" id="UP000294820"/>
    </source>
</evidence>
<evidence type="ECO:0000256" key="2">
    <source>
        <dbReference type="ARBA" id="ARBA00023125"/>
    </source>
</evidence>
<dbReference type="InterPro" id="IPR039418">
    <property type="entry name" value="LexA-like"/>
</dbReference>
<dbReference type="InterPro" id="IPR015927">
    <property type="entry name" value="Peptidase_S24_S26A/B/C"/>
</dbReference>
<dbReference type="Pfam" id="PF00717">
    <property type="entry name" value="Peptidase_S24"/>
    <property type="match status" value="1"/>
</dbReference>